<dbReference type="GO" id="GO:0003723">
    <property type="term" value="F:RNA binding"/>
    <property type="evidence" value="ECO:0007669"/>
    <property type="project" value="InterPro"/>
</dbReference>
<dbReference type="EMBL" id="HBUF01315747">
    <property type="protein sequence ID" value="CAG6693981.1"/>
    <property type="molecule type" value="Transcribed_RNA"/>
</dbReference>
<dbReference type="EMBL" id="HBUF01315748">
    <property type="protein sequence ID" value="CAG6693982.1"/>
    <property type="molecule type" value="Transcribed_RNA"/>
</dbReference>
<dbReference type="InterPro" id="IPR043128">
    <property type="entry name" value="Rev_trsase/Diguanyl_cyclase"/>
</dbReference>
<dbReference type="AlphaFoldDB" id="A0A8D8TS15"/>
<dbReference type="Gene3D" id="3.30.70.270">
    <property type="match status" value="1"/>
</dbReference>
<name>A0A8D8TS15_9HEMI</name>
<dbReference type="InterPro" id="IPR001205">
    <property type="entry name" value="RNA-dir_pol_C"/>
</dbReference>
<protein>
    <submittedName>
        <fullName evidence="2">Genome polyprotein</fullName>
    </submittedName>
</protein>
<accession>A0A8D8TS15</accession>
<proteinExistence type="predicted"/>
<organism evidence="2">
    <name type="scientific">Cacopsylla melanoneura</name>
    <dbReference type="NCBI Taxonomy" id="428564"/>
    <lineage>
        <taxon>Eukaryota</taxon>
        <taxon>Metazoa</taxon>
        <taxon>Ecdysozoa</taxon>
        <taxon>Arthropoda</taxon>
        <taxon>Hexapoda</taxon>
        <taxon>Insecta</taxon>
        <taxon>Pterygota</taxon>
        <taxon>Neoptera</taxon>
        <taxon>Paraneoptera</taxon>
        <taxon>Hemiptera</taxon>
        <taxon>Sternorrhyncha</taxon>
        <taxon>Psylloidea</taxon>
        <taxon>Psyllidae</taxon>
        <taxon>Psyllinae</taxon>
        <taxon>Cacopsylla</taxon>
    </lineage>
</organism>
<dbReference type="Pfam" id="PF00680">
    <property type="entry name" value="RdRP_1"/>
    <property type="match status" value="1"/>
</dbReference>
<dbReference type="InterPro" id="IPR007094">
    <property type="entry name" value="RNA-dir_pol_PSvirus"/>
</dbReference>
<sequence>MLTDTPIYMGRDIHKDMPYDITRLNSDCPFYYCLDFSKFDASICHGMVDFAWNFIKDLLVFENEFDYLIYNYCRTLFQNNPIIMPDGRLYIVSAGIPSGSYFTQLIDSIINLQLINMCMYQHCQQMFPIKVLGDDSIFATPESFATFEELHSFFEQFGLSLSDKTVVTRNYLDIVFFGHNFYGSNVTRDEFTCLSLALHIDKEIAGPEETIIRIASLLYDCGFNSFSLMP</sequence>
<dbReference type="GO" id="GO:0071897">
    <property type="term" value="P:DNA biosynthetic process"/>
    <property type="evidence" value="ECO:0007669"/>
    <property type="project" value="UniProtKB-ARBA"/>
</dbReference>
<dbReference type="InterPro" id="IPR043502">
    <property type="entry name" value="DNA/RNA_pol_sf"/>
</dbReference>
<dbReference type="GO" id="GO:0039694">
    <property type="term" value="P:viral RNA genome replication"/>
    <property type="evidence" value="ECO:0007669"/>
    <property type="project" value="InterPro"/>
</dbReference>
<dbReference type="SUPFAM" id="SSF56672">
    <property type="entry name" value="DNA/RNA polymerases"/>
    <property type="match status" value="1"/>
</dbReference>
<dbReference type="GO" id="GO:0006351">
    <property type="term" value="P:DNA-templated transcription"/>
    <property type="evidence" value="ECO:0007669"/>
    <property type="project" value="InterPro"/>
</dbReference>
<evidence type="ECO:0000259" key="1">
    <source>
        <dbReference type="PROSITE" id="PS50507"/>
    </source>
</evidence>
<evidence type="ECO:0000313" key="2">
    <source>
        <dbReference type="EMBL" id="CAG6693981.1"/>
    </source>
</evidence>
<dbReference type="PROSITE" id="PS50507">
    <property type="entry name" value="RDRP_SSRNA_POS"/>
    <property type="match status" value="1"/>
</dbReference>
<reference evidence="2" key="1">
    <citation type="submission" date="2021-05" db="EMBL/GenBank/DDBJ databases">
        <authorList>
            <person name="Alioto T."/>
            <person name="Alioto T."/>
            <person name="Gomez Garrido J."/>
        </authorList>
    </citation>
    <scope>NUCLEOTIDE SEQUENCE</scope>
</reference>
<feature type="domain" description="RdRp catalytic" evidence="1">
    <location>
        <begin position="29"/>
        <end position="148"/>
    </location>
</feature>
<dbReference type="GO" id="GO:0003968">
    <property type="term" value="F:RNA-directed RNA polymerase activity"/>
    <property type="evidence" value="ECO:0007669"/>
    <property type="project" value="InterPro"/>
</dbReference>